<comment type="caution">
    <text evidence="10">The sequence shown here is derived from an EMBL/GenBank/DDBJ whole genome shotgun (WGS) entry which is preliminary data.</text>
</comment>
<keyword evidence="4 7" id="KW-1133">Transmembrane helix</keyword>
<evidence type="ECO:0000256" key="2">
    <source>
        <dbReference type="ARBA" id="ARBA00022475"/>
    </source>
</evidence>
<dbReference type="GO" id="GO:0022857">
    <property type="term" value="F:transmembrane transporter activity"/>
    <property type="evidence" value="ECO:0007669"/>
    <property type="project" value="TreeGrafter"/>
</dbReference>
<comment type="similarity">
    <text evidence="6">Belongs to the ABC-4 integral membrane protein family.</text>
</comment>
<evidence type="ECO:0000256" key="7">
    <source>
        <dbReference type="SAM" id="Phobius"/>
    </source>
</evidence>
<feature type="non-terminal residue" evidence="10">
    <location>
        <position position="337"/>
    </location>
</feature>
<feature type="transmembrane region" description="Helical" evidence="7">
    <location>
        <begin position="21"/>
        <end position="41"/>
    </location>
</feature>
<keyword evidence="5 7" id="KW-0472">Membrane</keyword>
<organism evidence="10">
    <name type="scientific">marine sediment metagenome</name>
    <dbReference type="NCBI Taxonomy" id="412755"/>
    <lineage>
        <taxon>unclassified sequences</taxon>
        <taxon>metagenomes</taxon>
        <taxon>ecological metagenomes</taxon>
    </lineage>
</organism>
<protein>
    <submittedName>
        <fullName evidence="10">Uncharacterized protein</fullName>
    </submittedName>
</protein>
<dbReference type="InterPro" id="IPR025857">
    <property type="entry name" value="MacB_PCD"/>
</dbReference>
<evidence type="ECO:0000259" key="8">
    <source>
        <dbReference type="Pfam" id="PF02687"/>
    </source>
</evidence>
<reference evidence="10" key="1">
    <citation type="journal article" date="2015" name="Nature">
        <title>Complex archaea that bridge the gap between prokaryotes and eukaryotes.</title>
        <authorList>
            <person name="Spang A."/>
            <person name="Saw J.H."/>
            <person name="Jorgensen S.L."/>
            <person name="Zaremba-Niedzwiedzka K."/>
            <person name="Martijn J."/>
            <person name="Lind A.E."/>
            <person name="van Eijk R."/>
            <person name="Schleper C."/>
            <person name="Guy L."/>
            <person name="Ettema T.J."/>
        </authorList>
    </citation>
    <scope>NUCLEOTIDE SEQUENCE</scope>
</reference>
<dbReference type="Pfam" id="PF02687">
    <property type="entry name" value="FtsX"/>
    <property type="match status" value="1"/>
</dbReference>
<evidence type="ECO:0000259" key="9">
    <source>
        <dbReference type="Pfam" id="PF12704"/>
    </source>
</evidence>
<comment type="subcellular location">
    <subcellularLocation>
        <location evidence="1">Cell membrane</location>
        <topology evidence="1">Multi-pass membrane protein</topology>
    </subcellularLocation>
</comment>
<dbReference type="InterPro" id="IPR050250">
    <property type="entry name" value="Macrolide_Exporter_MacB"/>
</dbReference>
<proteinExistence type="inferred from homology"/>
<name>A0A0F9FVU1_9ZZZZ</name>
<sequence>MIKDYFLLALGNLKHRGLRSWLTILGVFIGIAAVVSLISMGQGLEAAITGQFGALSVDTLTIQNKGTGFGPPGSTVVEKLNNHDLEIIESVSGVDLVVPRLIRVGSLEYNEIVGFGFASDIPEEKERREFIYDNFNIKAEEGRLLQQGDTEKVMLGNFFLDTDDFEKDFRVGKTVRLNGENFEIIGILEQSSTFQLNSVVFMTTSDLQDIFEIEDEYDLIVVKIKDKDNLEEIGEEIERKLRRDRNEKEDEETFSVETPLQSLESVNLILNIINLIVIGIAAISLFVGGIGIANTMYTSVLERTREIGVMKAIGAKNSDVFAIFFMDSGLLGLVGAG</sequence>
<feature type="transmembrane region" description="Helical" evidence="7">
    <location>
        <begin position="268"/>
        <end position="297"/>
    </location>
</feature>
<dbReference type="Pfam" id="PF12704">
    <property type="entry name" value="MacB_PCD"/>
    <property type="match status" value="1"/>
</dbReference>
<evidence type="ECO:0000256" key="1">
    <source>
        <dbReference type="ARBA" id="ARBA00004651"/>
    </source>
</evidence>
<evidence type="ECO:0000256" key="5">
    <source>
        <dbReference type="ARBA" id="ARBA00023136"/>
    </source>
</evidence>
<keyword evidence="3 7" id="KW-0812">Transmembrane</keyword>
<gene>
    <name evidence="10" type="ORF">LCGC14_1985060</name>
</gene>
<dbReference type="PANTHER" id="PTHR30572:SF4">
    <property type="entry name" value="ABC TRANSPORTER PERMEASE YTRF"/>
    <property type="match status" value="1"/>
</dbReference>
<evidence type="ECO:0000256" key="6">
    <source>
        <dbReference type="ARBA" id="ARBA00038076"/>
    </source>
</evidence>
<keyword evidence="2" id="KW-1003">Cell membrane</keyword>
<evidence type="ECO:0000313" key="10">
    <source>
        <dbReference type="EMBL" id="KKL82406.1"/>
    </source>
</evidence>
<evidence type="ECO:0000256" key="3">
    <source>
        <dbReference type="ARBA" id="ARBA00022692"/>
    </source>
</evidence>
<dbReference type="PANTHER" id="PTHR30572">
    <property type="entry name" value="MEMBRANE COMPONENT OF TRANSPORTER-RELATED"/>
    <property type="match status" value="1"/>
</dbReference>
<evidence type="ECO:0000256" key="4">
    <source>
        <dbReference type="ARBA" id="ARBA00022989"/>
    </source>
</evidence>
<feature type="domain" description="ABC3 transporter permease C-terminal" evidence="8">
    <location>
        <begin position="280"/>
        <end position="336"/>
    </location>
</feature>
<feature type="domain" description="MacB-like periplasmic core" evidence="9">
    <location>
        <begin position="20"/>
        <end position="239"/>
    </location>
</feature>
<dbReference type="AlphaFoldDB" id="A0A0F9FVU1"/>
<dbReference type="GO" id="GO:0005886">
    <property type="term" value="C:plasma membrane"/>
    <property type="evidence" value="ECO:0007669"/>
    <property type="project" value="UniProtKB-SubCell"/>
</dbReference>
<accession>A0A0F9FVU1</accession>
<dbReference type="InterPro" id="IPR003838">
    <property type="entry name" value="ABC3_permease_C"/>
</dbReference>
<dbReference type="EMBL" id="LAZR01022286">
    <property type="protein sequence ID" value="KKL82406.1"/>
    <property type="molecule type" value="Genomic_DNA"/>
</dbReference>